<dbReference type="RefSeq" id="WP_189242100.1">
    <property type="nucleotide sequence ID" value="NZ_BMQP01000009.1"/>
</dbReference>
<dbReference type="SMART" id="SM00422">
    <property type="entry name" value="HTH_MERR"/>
    <property type="match status" value="1"/>
</dbReference>
<dbReference type="PROSITE" id="PS50937">
    <property type="entry name" value="HTH_MERR_2"/>
    <property type="match status" value="1"/>
</dbReference>
<dbReference type="GO" id="GO:0003700">
    <property type="term" value="F:DNA-binding transcription factor activity"/>
    <property type="evidence" value="ECO:0007669"/>
    <property type="project" value="InterPro"/>
</dbReference>
<evidence type="ECO:0000256" key="1">
    <source>
        <dbReference type="ARBA" id="ARBA00023125"/>
    </source>
</evidence>
<dbReference type="Gene3D" id="1.10.1660.10">
    <property type="match status" value="1"/>
</dbReference>
<dbReference type="SUPFAM" id="SSF46955">
    <property type="entry name" value="Putative DNA-binding domain"/>
    <property type="match status" value="1"/>
</dbReference>
<dbReference type="Pfam" id="PF13411">
    <property type="entry name" value="MerR_1"/>
    <property type="match status" value="1"/>
</dbReference>
<organism evidence="3 4">
    <name type="scientific">Planobispora rosea</name>
    <dbReference type="NCBI Taxonomy" id="35762"/>
    <lineage>
        <taxon>Bacteria</taxon>
        <taxon>Bacillati</taxon>
        <taxon>Actinomycetota</taxon>
        <taxon>Actinomycetes</taxon>
        <taxon>Streptosporangiales</taxon>
        <taxon>Streptosporangiaceae</taxon>
        <taxon>Planobispora</taxon>
    </lineage>
</organism>
<dbReference type="CDD" id="cd00592">
    <property type="entry name" value="HTH_MerR-like"/>
    <property type="match status" value="1"/>
</dbReference>
<name>A0A8J3S3Q1_PLARO</name>
<dbReference type="AlphaFoldDB" id="A0A8J3S3Q1"/>
<gene>
    <name evidence="3" type="ORF">Pro02_28520</name>
</gene>
<dbReference type="PRINTS" id="PR00040">
    <property type="entry name" value="HTHMERR"/>
</dbReference>
<dbReference type="InterPro" id="IPR009061">
    <property type="entry name" value="DNA-bd_dom_put_sf"/>
</dbReference>
<proteinExistence type="predicted"/>
<dbReference type="PANTHER" id="PTHR30204">
    <property type="entry name" value="REDOX-CYCLING DRUG-SENSING TRANSCRIPTIONAL ACTIVATOR SOXR"/>
    <property type="match status" value="1"/>
</dbReference>
<evidence type="ECO:0000259" key="2">
    <source>
        <dbReference type="PROSITE" id="PS50937"/>
    </source>
</evidence>
<dbReference type="Proteomes" id="UP000655044">
    <property type="component" value="Unassembled WGS sequence"/>
</dbReference>
<dbReference type="InterPro" id="IPR000551">
    <property type="entry name" value="MerR-type_HTH_dom"/>
</dbReference>
<dbReference type="EMBL" id="BOOI01000024">
    <property type="protein sequence ID" value="GIH84444.1"/>
    <property type="molecule type" value="Genomic_DNA"/>
</dbReference>
<sequence length="319" mass="35094">MNGDALYSIGELARRTGLTVKAIRFYSDCGIVPPADRSPAGYRRYGLDAVARLDLVRTLRDLGVDLPTIRRVLERETTLPEVAAAHAAALSVQIRTLRLRRAVLTAVAERGSTPEEMSFMHQLAKLSEDERRRLVDDFLGSVFGGPDPDAGFTGIMRSMTPELPHEPVTEQIEAWVELAELSQDPDFRALMRRTAEQYAAERALGGGAGLRRDTVAVVHDEVAPALAARIDPGSPEADPIVSAVTARCADAIGRTDDADLRYRLLTRLETANDPRRERYLRLLAVINGWPAPVSLTPVLDWFIRALRVRLQGKDPAVTA</sequence>
<reference evidence="3" key="1">
    <citation type="submission" date="2021-01" db="EMBL/GenBank/DDBJ databases">
        <title>Whole genome shotgun sequence of Planobispora rosea NBRC 15558.</title>
        <authorList>
            <person name="Komaki H."/>
            <person name="Tamura T."/>
        </authorList>
    </citation>
    <scope>NUCLEOTIDE SEQUENCE</scope>
    <source>
        <strain evidence="3">NBRC 15558</strain>
    </source>
</reference>
<evidence type="ECO:0000313" key="3">
    <source>
        <dbReference type="EMBL" id="GIH84444.1"/>
    </source>
</evidence>
<accession>A0A8J3S3Q1</accession>
<keyword evidence="4" id="KW-1185">Reference proteome</keyword>
<dbReference type="PANTHER" id="PTHR30204:SF93">
    <property type="entry name" value="HTH MERR-TYPE DOMAIN-CONTAINING PROTEIN"/>
    <property type="match status" value="1"/>
</dbReference>
<dbReference type="InterPro" id="IPR047057">
    <property type="entry name" value="MerR_fam"/>
</dbReference>
<evidence type="ECO:0000313" key="4">
    <source>
        <dbReference type="Proteomes" id="UP000655044"/>
    </source>
</evidence>
<protein>
    <submittedName>
        <fullName evidence="3">MerR family transcriptional regulator</fullName>
    </submittedName>
</protein>
<comment type="caution">
    <text evidence="3">The sequence shown here is derived from an EMBL/GenBank/DDBJ whole genome shotgun (WGS) entry which is preliminary data.</text>
</comment>
<feature type="domain" description="HTH merR-type" evidence="2">
    <location>
        <begin position="6"/>
        <end position="75"/>
    </location>
</feature>
<keyword evidence="1" id="KW-0238">DNA-binding</keyword>
<dbReference type="GO" id="GO:0003677">
    <property type="term" value="F:DNA binding"/>
    <property type="evidence" value="ECO:0007669"/>
    <property type="project" value="UniProtKB-KW"/>
</dbReference>